<evidence type="ECO:0000256" key="1">
    <source>
        <dbReference type="ARBA" id="ARBA00022857"/>
    </source>
</evidence>
<evidence type="ECO:0000313" key="4">
    <source>
        <dbReference type="EMBL" id="WFP95082.1"/>
    </source>
</evidence>
<name>A0ABY8HSJ9_ENSAD</name>
<keyword evidence="4" id="KW-0614">Plasmid</keyword>
<geneLocation type="plasmid" evidence="4 5">
    <name>unnamedB</name>
</geneLocation>
<evidence type="ECO:0000256" key="2">
    <source>
        <dbReference type="ARBA" id="ARBA00023002"/>
    </source>
</evidence>
<dbReference type="Pfam" id="PF08240">
    <property type="entry name" value="ADH_N"/>
    <property type="match status" value="1"/>
</dbReference>
<dbReference type="PANTHER" id="PTHR48106:SF13">
    <property type="entry name" value="QUINONE OXIDOREDUCTASE-RELATED"/>
    <property type="match status" value="1"/>
</dbReference>
<reference evidence="4 5" key="1">
    <citation type="submission" date="2023-03" db="EMBL/GenBank/DDBJ databases">
        <title>Comparative genome and transcriptome analysis combination mining strategies for increasing vitamin B12 production of Ensifer adhaerens strain.</title>
        <authorList>
            <person name="Yongheng L."/>
        </authorList>
    </citation>
    <scope>NUCLEOTIDE SEQUENCE [LARGE SCALE GENOMIC DNA]</scope>
    <source>
        <strain evidence="4 5">Casida A-T305</strain>
        <plasmid evidence="4 5">unnamedB</plasmid>
    </source>
</reference>
<evidence type="ECO:0000259" key="3">
    <source>
        <dbReference type="SMART" id="SM00829"/>
    </source>
</evidence>
<protein>
    <submittedName>
        <fullName evidence="4">Zinc-binding dehydrogenase</fullName>
    </submittedName>
</protein>
<dbReference type="Gene3D" id="3.90.180.10">
    <property type="entry name" value="Medium-chain alcohol dehydrogenases, catalytic domain"/>
    <property type="match status" value="1"/>
</dbReference>
<dbReference type="InterPro" id="IPR013149">
    <property type="entry name" value="ADH-like_C"/>
</dbReference>
<sequence>MSYVVKYSQWGGPSVLRIEQENARAPGVGEVLIKQEAIGVNFVDTMFRDGTFKVALPAVAGVEGAGTVEAVGPGVTRFAAGDRVAYFFAPGSYATQRIVSEDVLVKVPDDISAEKAATILTKGLTAWMAINAMAKPDKDDRVLVQGATGGVGNLLARWLRARGIAVIGTGSSRKLADLEQAVDHAFAYETLALNDHIRSLAPNGVDVVYELVGATTFASTLGSIRDGGTIAVIGAASGGAAIDEAELSRRGIRLVRGSTGQHVTKANLQSAADEVFDAWRTGVFGKISARKYPLSEAQRAHADILERRSSGPMVLIP</sequence>
<dbReference type="Proteomes" id="UP001214094">
    <property type="component" value="Plasmid unnamedB"/>
</dbReference>
<dbReference type="InterPro" id="IPR011032">
    <property type="entry name" value="GroES-like_sf"/>
</dbReference>
<dbReference type="InterPro" id="IPR013154">
    <property type="entry name" value="ADH-like_N"/>
</dbReference>
<keyword evidence="1" id="KW-0521">NADP</keyword>
<dbReference type="SUPFAM" id="SSF50129">
    <property type="entry name" value="GroES-like"/>
    <property type="match status" value="1"/>
</dbReference>
<dbReference type="InterPro" id="IPR036291">
    <property type="entry name" value="NAD(P)-bd_dom_sf"/>
</dbReference>
<dbReference type="InterPro" id="IPR020843">
    <property type="entry name" value="ER"/>
</dbReference>
<feature type="domain" description="Enoyl reductase (ER)" evidence="3">
    <location>
        <begin position="11"/>
        <end position="315"/>
    </location>
</feature>
<evidence type="ECO:0000313" key="5">
    <source>
        <dbReference type="Proteomes" id="UP001214094"/>
    </source>
</evidence>
<keyword evidence="5" id="KW-1185">Reference proteome</keyword>
<dbReference type="SUPFAM" id="SSF51735">
    <property type="entry name" value="NAD(P)-binding Rossmann-fold domains"/>
    <property type="match status" value="1"/>
</dbReference>
<dbReference type="SMART" id="SM00829">
    <property type="entry name" value="PKS_ER"/>
    <property type="match status" value="1"/>
</dbReference>
<accession>A0ABY8HSJ9</accession>
<gene>
    <name evidence="4" type="ORF">P4B07_28870</name>
</gene>
<dbReference type="Gene3D" id="3.40.50.720">
    <property type="entry name" value="NAD(P)-binding Rossmann-like Domain"/>
    <property type="match status" value="1"/>
</dbReference>
<dbReference type="PANTHER" id="PTHR48106">
    <property type="entry name" value="QUINONE OXIDOREDUCTASE PIG3-RELATED"/>
    <property type="match status" value="1"/>
</dbReference>
<dbReference type="Pfam" id="PF00107">
    <property type="entry name" value="ADH_zinc_N"/>
    <property type="match status" value="1"/>
</dbReference>
<proteinExistence type="predicted"/>
<dbReference type="RefSeq" id="WP_051659514.1">
    <property type="nucleotide sequence ID" value="NZ_CP015882.1"/>
</dbReference>
<dbReference type="EMBL" id="CP121310">
    <property type="protein sequence ID" value="WFP95082.1"/>
    <property type="molecule type" value="Genomic_DNA"/>
</dbReference>
<organism evidence="4 5">
    <name type="scientific">Ensifer adhaerens</name>
    <name type="common">Sinorhizobium morelense</name>
    <dbReference type="NCBI Taxonomy" id="106592"/>
    <lineage>
        <taxon>Bacteria</taxon>
        <taxon>Pseudomonadati</taxon>
        <taxon>Pseudomonadota</taxon>
        <taxon>Alphaproteobacteria</taxon>
        <taxon>Hyphomicrobiales</taxon>
        <taxon>Rhizobiaceae</taxon>
        <taxon>Sinorhizobium/Ensifer group</taxon>
        <taxon>Ensifer</taxon>
    </lineage>
</organism>
<keyword evidence="2" id="KW-0560">Oxidoreductase</keyword>
<dbReference type="GeneID" id="29523438"/>